<feature type="transmembrane region" description="Helical" evidence="1">
    <location>
        <begin position="44"/>
        <end position="61"/>
    </location>
</feature>
<evidence type="ECO:0000313" key="4">
    <source>
        <dbReference type="Proteomes" id="UP001057291"/>
    </source>
</evidence>
<keyword evidence="1" id="KW-0812">Transmembrane</keyword>
<dbReference type="Proteomes" id="UP001057291">
    <property type="component" value="Unassembled WGS sequence"/>
</dbReference>
<dbReference type="InterPro" id="IPR038765">
    <property type="entry name" value="Papain-like_cys_pep_sf"/>
</dbReference>
<dbReference type="Pfam" id="PF01841">
    <property type="entry name" value="Transglut_core"/>
    <property type="match status" value="1"/>
</dbReference>
<feature type="transmembrane region" description="Helical" evidence="1">
    <location>
        <begin position="145"/>
        <end position="169"/>
    </location>
</feature>
<feature type="transmembrane region" description="Helical" evidence="1">
    <location>
        <begin position="81"/>
        <end position="101"/>
    </location>
</feature>
<keyword evidence="1" id="KW-1133">Transmembrane helix</keyword>
<keyword evidence="4" id="KW-1185">Reference proteome</keyword>
<dbReference type="RefSeq" id="WP_282198497.1">
    <property type="nucleotide sequence ID" value="NZ_BOQE01000001.1"/>
</dbReference>
<dbReference type="SMART" id="SM00460">
    <property type="entry name" value="TGc"/>
    <property type="match status" value="1"/>
</dbReference>
<dbReference type="InterPro" id="IPR002931">
    <property type="entry name" value="Transglutaminase-like"/>
</dbReference>
<name>A0AAV4LCX4_9BACL</name>
<proteinExistence type="predicted"/>
<reference evidence="3" key="1">
    <citation type="journal article" date="2023" name="Int. J. Syst. Evol. Microbiol.">
        <title>Collibacillus ludicampi gen. nov., sp. nov., a new soil bacterium of the family Alicyclobacillaceae.</title>
        <authorList>
            <person name="Jojima T."/>
            <person name="Ioku Y."/>
            <person name="Fukuta Y."/>
            <person name="Shirasaka N."/>
            <person name="Matsumura Y."/>
            <person name="Mori M."/>
        </authorList>
    </citation>
    <scope>NUCLEOTIDE SEQUENCE</scope>
    <source>
        <strain evidence="3">TP075</strain>
    </source>
</reference>
<organism evidence="3 4">
    <name type="scientific">Collibacillus ludicampi</name>
    <dbReference type="NCBI Taxonomy" id="2771369"/>
    <lineage>
        <taxon>Bacteria</taxon>
        <taxon>Bacillati</taxon>
        <taxon>Bacillota</taxon>
        <taxon>Bacilli</taxon>
        <taxon>Bacillales</taxon>
        <taxon>Alicyclobacillaceae</taxon>
        <taxon>Collibacillus</taxon>
    </lineage>
</organism>
<dbReference type="AlphaFoldDB" id="A0AAV4LCX4"/>
<sequence>MTYNWITIIAAFLLVTPILLGFMRGLPGELESMKYRIHSAFHSLQWIASYAIAIWGLRRIMQLQMEQAWQIPQLQWMLQQLRASLLAWAIAIPLAACLVYWLIEIVIYPIQALLFALVNQLQRWAGLLPKGLSRAFAALLQTPKAFLRTFVFVLLVHLALPFVHVPAFAKMAKDSSIYQWTDNQLITPLFTSSLTKHLPMLQQQASNWVHQLGQEAAKNGPEAGRGFFTWQTRFDSNEQIDATARDIVRGATTDREKAYRLYQWIGSHVSYDNRKADMIESGNFQTLSFGAIPTFESRRGVCTDYSSLMVAMGRAVGLQVKQEFGTAFLTDGSSGPHAWNLVYLADEKKWIPCDPTWEQAGNFFDNPDFYETHKPDGKQL</sequence>
<feature type="transmembrane region" description="Helical" evidence="1">
    <location>
        <begin position="6"/>
        <end position="23"/>
    </location>
</feature>
<dbReference type="SUPFAM" id="SSF54001">
    <property type="entry name" value="Cysteine proteinases"/>
    <property type="match status" value="1"/>
</dbReference>
<comment type="caution">
    <text evidence="3">The sequence shown here is derived from an EMBL/GenBank/DDBJ whole genome shotgun (WGS) entry which is preliminary data.</text>
</comment>
<evidence type="ECO:0000313" key="3">
    <source>
        <dbReference type="EMBL" id="GIM45282.1"/>
    </source>
</evidence>
<evidence type="ECO:0000259" key="2">
    <source>
        <dbReference type="SMART" id="SM00460"/>
    </source>
</evidence>
<dbReference type="EMBL" id="BOQE01000001">
    <property type="protein sequence ID" value="GIM45282.1"/>
    <property type="molecule type" value="Genomic_DNA"/>
</dbReference>
<dbReference type="PANTHER" id="PTHR33490:SF3">
    <property type="entry name" value="CONSERVED INTEGRAL MEMBRANE PROTEIN"/>
    <property type="match status" value="1"/>
</dbReference>
<dbReference type="Gene3D" id="3.10.620.30">
    <property type="match status" value="1"/>
</dbReference>
<evidence type="ECO:0000256" key="1">
    <source>
        <dbReference type="SAM" id="Phobius"/>
    </source>
</evidence>
<gene>
    <name evidence="3" type="ORF">DNHGIG_08310</name>
</gene>
<accession>A0AAV4LCX4</accession>
<feature type="domain" description="Transglutaminase-like" evidence="2">
    <location>
        <begin position="294"/>
        <end position="357"/>
    </location>
</feature>
<keyword evidence="1" id="KW-0472">Membrane</keyword>
<protein>
    <submittedName>
        <fullName evidence="3">Transglutaminase domain protein</fullName>
    </submittedName>
</protein>
<dbReference type="PANTHER" id="PTHR33490">
    <property type="entry name" value="BLR5614 PROTEIN-RELATED"/>
    <property type="match status" value="1"/>
</dbReference>